<keyword evidence="8 9" id="KW-0456">Lyase</keyword>
<dbReference type="PANTHER" id="PTHR21272:SF3">
    <property type="entry name" value="CATABOLIC 3-DEHYDROQUINASE"/>
    <property type="match status" value="1"/>
</dbReference>
<reference evidence="13" key="2">
    <citation type="submission" date="2023-01" db="EMBL/GenBank/DDBJ databases">
        <authorList>
            <person name="Sun Q."/>
            <person name="Evtushenko L."/>
        </authorList>
    </citation>
    <scope>NUCLEOTIDE SEQUENCE</scope>
    <source>
        <strain evidence="13">VKM B-2347</strain>
    </source>
</reference>
<comment type="similarity">
    <text evidence="4 9">Belongs to the type-II 3-dehydroquinase family.</text>
</comment>
<evidence type="ECO:0000256" key="11">
    <source>
        <dbReference type="PIRSR" id="PIRSR001399-2"/>
    </source>
</evidence>
<keyword evidence="14" id="KW-1185">Reference proteome</keyword>
<dbReference type="NCBIfam" id="TIGR01088">
    <property type="entry name" value="aroQ"/>
    <property type="match status" value="1"/>
</dbReference>
<evidence type="ECO:0000256" key="8">
    <source>
        <dbReference type="ARBA" id="ARBA00023239"/>
    </source>
</evidence>
<evidence type="ECO:0000256" key="4">
    <source>
        <dbReference type="ARBA" id="ARBA00011037"/>
    </source>
</evidence>
<keyword evidence="9" id="KW-0028">Amino-acid biosynthesis</keyword>
<comment type="caution">
    <text evidence="13">The sequence shown here is derived from an EMBL/GenBank/DDBJ whole genome shotgun (WGS) entry which is preliminary data.</text>
</comment>
<dbReference type="CDD" id="cd00466">
    <property type="entry name" value="DHQase_II"/>
    <property type="match status" value="1"/>
</dbReference>
<dbReference type="PANTHER" id="PTHR21272">
    <property type="entry name" value="CATABOLIC 3-DEHYDROQUINASE"/>
    <property type="match status" value="1"/>
</dbReference>
<feature type="binding site" evidence="9 11">
    <location>
        <begin position="102"/>
        <end position="103"/>
    </location>
    <ligand>
        <name>substrate</name>
    </ligand>
</feature>
<evidence type="ECO:0000256" key="2">
    <source>
        <dbReference type="ARBA" id="ARBA00003924"/>
    </source>
</evidence>
<evidence type="ECO:0000256" key="5">
    <source>
        <dbReference type="ARBA" id="ARBA00011193"/>
    </source>
</evidence>
<comment type="function">
    <text evidence="2 9">Catalyzes a trans-dehydration via an enolate intermediate.</text>
</comment>
<feature type="binding site" evidence="9 11">
    <location>
        <position position="88"/>
    </location>
    <ligand>
        <name>substrate</name>
    </ligand>
</feature>
<dbReference type="InterPro" id="IPR036441">
    <property type="entry name" value="DHquinase_II_sf"/>
</dbReference>
<evidence type="ECO:0000256" key="1">
    <source>
        <dbReference type="ARBA" id="ARBA00001864"/>
    </source>
</evidence>
<dbReference type="EMBL" id="BSFI01000020">
    <property type="protein sequence ID" value="GLK69095.1"/>
    <property type="molecule type" value="Genomic_DNA"/>
</dbReference>
<comment type="catalytic activity">
    <reaction evidence="1 9">
        <text>3-dehydroquinate = 3-dehydroshikimate + H2O</text>
        <dbReference type="Rhea" id="RHEA:21096"/>
        <dbReference type="ChEBI" id="CHEBI:15377"/>
        <dbReference type="ChEBI" id="CHEBI:16630"/>
        <dbReference type="ChEBI" id="CHEBI:32364"/>
        <dbReference type="EC" id="4.2.1.10"/>
    </reaction>
</comment>
<evidence type="ECO:0000256" key="9">
    <source>
        <dbReference type="HAMAP-Rule" id="MF_00169"/>
    </source>
</evidence>
<dbReference type="GO" id="GO:0008652">
    <property type="term" value="P:amino acid biosynthetic process"/>
    <property type="evidence" value="ECO:0007669"/>
    <property type="project" value="UniProtKB-KW"/>
</dbReference>
<dbReference type="InterPro" id="IPR018509">
    <property type="entry name" value="DHquinase_II_CS"/>
</dbReference>
<feature type="active site" description="Proton acceptor" evidence="9 10">
    <location>
        <position position="24"/>
    </location>
</feature>
<reference evidence="13" key="1">
    <citation type="journal article" date="2014" name="Int. J. Syst. Evol. Microbiol.">
        <title>Complete genome sequence of Corynebacterium casei LMG S-19264T (=DSM 44701T), isolated from a smear-ripened cheese.</title>
        <authorList>
            <consortium name="US DOE Joint Genome Institute (JGI-PGF)"/>
            <person name="Walter F."/>
            <person name="Albersmeier A."/>
            <person name="Kalinowski J."/>
            <person name="Ruckert C."/>
        </authorList>
    </citation>
    <scope>NUCLEOTIDE SEQUENCE</scope>
    <source>
        <strain evidence="13">VKM B-2347</strain>
    </source>
</reference>
<comment type="pathway">
    <text evidence="3 9">Metabolic intermediate biosynthesis; chorismate biosynthesis; chorismate from D-erythrose 4-phosphate and phosphoenolpyruvate: step 3/7.</text>
</comment>
<evidence type="ECO:0000256" key="10">
    <source>
        <dbReference type="PIRSR" id="PIRSR001399-1"/>
    </source>
</evidence>
<dbReference type="GO" id="GO:0003855">
    <property type="term" value="F:3-dehydroquinate dehydratase activity"/>
    <property type="evidence" value="ECO:0007669"/>
    <property type="project" value="UniProtKB-UniRule"/>
</dbReference>
<dbReference type="NCBIfam" id="NF003806">
    <property type="entry name" value="PRK05395.1-3"/>
    <property type="match status" value="1"/>
</dbReference>
<dbReference type="Proteomes" id="UP001143372">
    <property type="component" value="Unassembled WGS sequence"/>
</dbReference>
<dbReference type="GO" id="GO:0019631">
    <property type="term" value="P:quinate catabolic process"/>
    <property type="evidence" value="ECO:0007669"/>
    <property type="project" value="TreeGrafter"/>
</dbReference>
<evidence type="ECO:0000256" key="12">
    <source>
        <dbReference type="PIRSR" id="PIRSR001399-3"/>
    </source>
</evidence>
<evidence type="ECO:0000313" key="13">
    <source>
        <dbReference type="EMBL" id="GLK69095.1"/>
    </source>
</evidence>
<dbReference type="EC" id="4.2.1.10" evidence="6 9"/>
<feature type="binding site" evidence="9 11">
    <location>
        <position position="81"/>
    </location>
    <ligand>
        <name>substrate</name>
    </ligand>
</feature>
<dbReference type="NCBIfam" id="NF003805">
    <property type="entry name" value="PRK05395.1-2"/>
    <property type="match status" value="1"/>
</dbReference>
<name>A0A9W6J4J4_9HYPH</name>
<dbReference type="NCBIfam" id="NF003807">
    <property type="entry name" value="PRK05395.1-4"/>
    <property type="match status" value="1"/>
</dbReference>
<dbReference type="HAMAP" id="MF_00169">
    <property type="entry name" value="AroQ"/>
    <property type="match status" value="1"/>
</dbReference>
<dbReference type="PROSITE" id="PS01029">
    <property type="entry name" value="DEHYDROQUINASE_II"/>
    <property type="match status" value="1"/>
</dbReference>
<feature type="binding site" evidence="9 11">
    <location>
        <position position="75"/>
    </location>
    <ligand>
        <name>substrate</name>
    </ligand>
</feature>
<dbReference type="AlphaFoldDB" id="A0A9W6J4J4"/>
<dbReference type="Gene3D" id="3.40.50.9100">
    <property type="entry name" value="Dehydroquinase, class II"/>
    <property type="match status" value="1"/>
</dbReference>
<feature type="active site" description="Proton donor" evidence="9 10">
    <location>
        <position position="101"/>
    </location>
</feature>
<organism evidence="13 14">
    <name type="scientific">Hansschlegelia plantiphila</name>
    <dbReference type="NCBI Taxonomy" id="374655"/>
    <lineage>
        <taxon>Bacteria</taxon>
        <taxon>Pseudomonadati</taxon>
        <taxon>Pseudomonadota</taxon>
        <taxon>Alphaproteobacteria</taxon>
        <taxon>Hyphomicrobiales</taxon>
        <taxon>Methylopilaceae</taxon>
        <taxon>Hansschlegelia</taxon>
    </lineage>
</organism>
<accession>A0A9W6J4J4</accession>
<gene>
    <name evidence="9 13" type="primary">aroQ</name>
    <name evidence="13" type="ORF">GCM10008179_27330</name>
</gene>
<evidence type="ECO:0000256" key="3">
    <source>
        <dbReference type="ARBA" id="ARBA00004902"/>
    </source>
</evidence>
<keyword evidence="7 9" id="KW-0057">Aromatic amino acid biosynthesis</keyword>
<feature type="site" description="Transition state stabilizer" evidence="9 12">
    <location>
        <position position="19"/>
    </location>
</feature>
<protein>
    <recommendedName>
        <fullName evidence="6 9">3-dehydroquinate dehydratase</fullName>
        <shortName evidence="9">3-dehydroquinase</shortName>
        <ecNumber evidence="6 9">4.2.1.10</ecNumber>
    </recommendedName>
    <alternativeName>
        <fullName evidence="9">Type II DHQase</fullName>
    </alternativeName>
</protein>
<dbReference type="InterPro" id="IPR001874">
    <property type="entry name" value="DHquinase_II"/>
</dbReference>
<dbReference type="GO" id="GO:0009423">
    <property type="term" value="P:chorismate biosynthetic process"/>
    <property type="evidence" value="ECO:0007669"/>
    <property type="project" value="UniProtKB-UniRule"/>
</dbReference>
<evidence type="ECO:0000256" key="6">
    <source>
        <dbReference type="ARBA" id="ARBA00012060"/>
    </source>
</evidence>
<sequence length="155" mass="16693">MNPVVYVLNGPNLNLLGVREPAVYGSLTLDDVEAMARKTGEEVGLTIEFRQSNHEGDLVDWIQESRGRAGGLVLNAGAYTHTSVAIHDAILACGVPVIEVHMSNVHARESFRHHSYVSPIAAGVIVGLGVDGYEFAIRALARRIDRRAPPDLATA</sequence>
<evidence type="ECO:0000313" key="14">
    <source>
        <dbReference type="Proteomes" id="UP001143372"/>
    </source>
</evidence>
<dbReference type="PIRSF" id="PIRSF001399">
    <property type="entry name" value="DHquinase_II"/>
    <property type="match status" value="1"/>
</dbReference>
<dbReference type="SUPFAM" id="SSF52304">
    <property type="entry name" value="Type II 3-dehydroquinate dehydratase"/>
    <property type="match status" value="1"/>
</dbReference>
<dbReference type="GO" id="GO:0009073">
    <property type="term" value="P:aromatic amino acid family biosynthetic process"/>
    <property type="evidence" value="ECO:0007669"/>
    <property type="project" value="UniProtKB-KW"/>
</dbReference>
<evidence type="ECO:0000256" key="7">
    <source>
        <dbReference type="ARBA" id="ARBA00023141"/>
    </source>
</evidence>
<comment type="subunit">
    <text evidence="5 9">Homododecamer.</text>
</comment>
<dbReference type="RefSeq" id="WP_271169332.1">
    <property type="nucleotide sequence ID" value="NZ_BSFI01000020.1"/>
</dbReference>
<feature type="binding site" evidence="9 11">
    <location>
        <position position="112"/>
    </location>
    <ligand>
        <name>substrate</name>
    </ligand>
</feature>
<proteinExistence type="inferred from homology"/>
<dbReference type="Pfam" id="PF01220">
    <property type="entry name" value="DHquinase_II"/>
    <property type="match status" value="1"/>
</dbReference>